<feature type="region of interest" description="Disordered" evidence="6">
    <location>
        <begin position="615"/>
        <end position="664"/>
    </location>
</feature>
<dbReference type="STRING" id="109280.ENSHCOP00000000695"/>
<dbReference type="SMART" id="SM00451">
    <property type="entry name" value="ZnF_U1"/>
    <property type="match status" value="2"/>
</dbReference>
<feature type="domain" description="Matrin-type" evidence="7">
    <location>
        <begin position="1459"/>
        <end position="1490"/>
    </location>
</feature>
<keyword evidence="9" id="KW-1185">Reference proteome</keyword>
<dbReference type="PANTHER" id="PTHR15491:SF9">
    <property type="entry name" value="CIP1-INTERACTING ZINC FINGER PROTEIN"/>
    <property type="match status" value="1"/>
</dbReference>
<comment type="subcellular location">
    <subcellularLocation>
        <location evidence="1">Nucleus</location>
    </subcellularLocation>
</comment>
<feature type="region of interest" description="Disordered" evidence="6">
    <location>
        <begin position="1059"/>
        <end position="1124"/>
    </location>
</feature>
<feature type="compositionally biased region" description="Polar residues" evidence="6">
    <location>
        <begin position="518"/>
        <end position="531"/>
    </location>
</feature>
<accession>A0A3Q2X944</accession>
<evidence type="ECO:0000256" key="5">
    <source>
        <dbReference type="ARBA" id="ARBA00023242"/>
    </source>
</evidence>
<name>A0A3Q2X944_HIPCM</name>
<dbReference type="GeneTree" id="ENSGT00940000153322"/>
<evidence type="ECO:0000313" key="9">
    <source>
        <dbReference type="Proteomes" id="UP000264820"/>
    </source>
</evidence>
<evidence type="ECO:0000256" key="2">
    <source>
        <dbReference type="ARBA" id="ARBA00022723"/>
    </source>
</evidence>
<keyword evidence="2" id="KW-0479">Metal-binding</keyword>
<feature type="region of interest" description="Disordered" evidence="6">
    <location>
        <begin position="305"/>
        <end position="405"/>
    </location>
</feature>
<evidence type="ECO:0000256" key="4">
    <source>
        <dbReference type="ARBA" id="ARBA00022833"/>
    </source>
</evidence>
<evidence type="ECO:0000256" key="3">
    <source>
        <dbReference type="ARBA" id="ARBA00022771"/>
    </source>
</evidence>
<feature type="region of interest" description="Disordered" evidence="6">
    <location>
        <begin position="990"/>
        <end position="1019"/>
    </location>
</feature>
<dbReference type="Ensembl" id="ENSHCOT00000013340.1">
    <property type="protein sequence ID" value="ENSHCOP00000000695.1"/>
    <property type="gene ID" value="ENSHCOG00000001563.1"/>
</dbReference>
<feature type="region of interest" description="Disordered" evidence="6">
    <location>
        <begin position="1"/>
        <end position="46"/>
    </location>
</feature>
<feature type="compositionally biased region" description="Low complexity" evidence="6">
    <location>
        <begin position="140"/>
        <end position="150"/>
    </location>
</feature>
<evidence type="ECO:0000256" key="1">
    <source>
        <dbReference type="ARBA" id="ARBA00004123"/>
    </source>
</evidence>
<feature type="compositionally biased region" description="Basic and acidic residues" evidence="6">
    <location>
        <begin position="921"/>
        <end position="932"/>
    </location>
</feature>
<dbReference type="InterPro" id="IPR000690">
    <property type="entry name" value="Matrin/U1-C_Znf_C2H2"/>
</dbReference>
<keyword evidence="4" id="KW-0862">Zinc</keyword>
<dbReference type="InterPro" id="IPR012677">
    <property type="entry name" value="Nucleotide-bd_a/b_plait_sf"/>
</dbReference>
<feature type="compositionally biased region" description="Low complexity" evidence="6">
    <location>
        <begin position="26"/>
        <end position="35"/>
    </location>
</feature>
<dbReference type="Proteomes" id="UP000264820">
    <property type="component" value="Unplaced"/>
</dbReference>
<evidence type="ECO:0000313" key="8">
    <source>
        <dbReference type="Ensembl" id="ENSHCOP00000000695.1"/>
    </source>
</evidence>
<feature type="region of interest" description="Disordered" evidence="6">
    <location>
        <begin position="1354"/>
        <end position="1381"/>
    </location>
</feature>
<evidence type="ECO:0000256" key="6">
    <source>
        <dbReference type="SAM" id="MobiDB-lite"/>
    </source>
</evidence>
<protein>
    <submittedName>
        <fullName evidence="8">Uncharacterized LOC109521704</fullName>
    </submittedName>
</protein>
<sequence length="1500" mass="165226">MYHHKPQSQGPQSFANMSRPDHNHQHQQPPNQRNPGASNMLSAFSFPRPTQLPEELESALAIRGARDTDHRLADHTSRPPKNQNLGTVSVVSQHGSYCSGPTTLTSDNLTSRHHNADWSNFQPPTKLFANSASDGTCHSQQLQGLHQQAQTNRSGLGAPSWVPSGPTSSQAKQLHSAVGDGQGLYTPESAGSILASFGLSNDDLEVLSHYPDDQLTPDTLPFILRDIQINKSDNRNTVACNTHGKILPPSDTSQPMDTCPSEVPSLLTVTKTAGKVIDYGHASRAKENTTKQTFKREKLSNERVVQMYSSSASPPKIEKAEKRHIRLVHMDSSTHGDRDYRKTSGDHHKSSLSQSSEGPPYKSRIVDKDYRNSGAKQRSSSETRRELYSRRSRSPSPGTSGFGISKKSPDSTFICDFSGTSPKVFPHSCSLCHIQCDHNKDWVDHINTVNHTAACRDLRNKYPDWKPDLKSKSRVEPHRLHTRPHSPQDHRQHHCTGDSSHHSGLKRPYNDLNKHSADTSCVSKADQSSKYGKSHSSTKTVKKSTKPGTETKRTANAKAADPSSNPPPAKKKKETVAPASQDASIAGRQDDPTGIPKKKTEQEVNKLVASYGEINSVNFMPNSEKESQKGDGQKIPEPQHSSVCSNSEPPINPDKGSEKKYSVSEADMNTSAKGLVLITGIPDGDWSESEVIKLIQPFGNPTDIISASSLGKALVSVPNLKTAQEVVKAHISIPAKIKDCDLKIVDIKEHVGIDTPVALYNLLMQSLDPLESSSPVSWSSLLVINNVPDTPTGAREVKQLVRRFGTVVKTLELNNMVICEMATSAMALSVYKRFQRFPCIIQNNPLFFSHKPDPKASTPTQVLSSNPHSPEAIHAITEDGITDTADQDKKAFEENVSVDMEIGPDGLMGPQKVATADESLEEKGSLVTHEPRNVQSESALQPHTKTDKENVSSSNAVLKSDEKDASANETILLTTENVAELEKNKTVGHCTSTDVSSTEFSKDIPETQNGARTNQHPNKMAGSANEDLLETMGEKTHCQIKETDQQKVIDGRKLTLKNHAEGGLKTKERERITKEAKQEKEPKESERKIRRVQEKLQRAKRDSEQEDRTKREVRAMERKEELVQSSELSSSCRFETCKRNSNVDQQRISNKSDAELPKMDEGEDFESFPLSMGDFVTVDEVGDVTALTDFPHTPSPAPPEKIAEQEQSLTFVPLDTHEVTPLDEMKGVIAQSMKSDVPKTNCQLQPMTSEDPIVDVGHQPPTSARTSDSVSSDVIGMLSCKIVTPSAQTRQELCPVNQKVVATFQPEKNETETIASVPTECMVIVETLPTSISISTAVIDAITSDPHTIEVKMTSGKNTTGNATEEKQKATPLVNSPLNDGQTLTERTQEMEKVQMKEDTWISLPSDEPGRGNISDIPVITDEKSKEKPLTETPMTTDTVHFDPSMPVGMEFLVPKTGFFCKVCNRFFSGSKDTQITHCKSLKHFENLQKYLETRKPKSH</sequence>
<feature type="compositionally biased region" description="Basic and acidic residues" evidence="6">
    <location>
        <begin position="461"/>
        <end position="479"/>
    </location>
</feature>
<feature type="compositionally biased region" description="Basic and acidic residues" evidence="6">
    <location>
        <begin position="486"/>
        <end position="501"/>
    </location>
</feature>
<proteinExistence type="predicted"/>
<reference evidence="8" key="2">
    <citation type="submission" date="2025-09" db="UniProtKB">
        <authorList>
            <consortium name="Ensembl"/>
        </authorList>
    </citation>
    <scope>IDENTIFICATION</scope>
</reference>
<dbReference type="GO" id="GO:0003676">
    <property type="term" value="F:nucleic acid binding"/>
    <property type="evidence" value="ECO:0007669"/>
    <property type="project" value="InterPro"/>
</dbReference>
<evidence type="ECO:0000259" key="7">
    <source>
        <dbReference type="PROSITE" id="PS50171"/>
    </source>
</evidence>
<dbReference type="InterPro" id="IPR003604">
    <property type="entry name" value="Matrin/U1-like-C_Znf_C2H2"/>
</dbReference>
<feature type="region of interest" description="Disordered" evidence="6">
    <location>
        <begin position="461"/>
        <end position="602"/>
    </location>
</feature>
<feature type="compositionally biased region" description="Polar residues" evidence="6">
    <location>
        <begin position="1006"/>
        <end position="1017"/>
    </location>
</feature>
<feature type="compositionally biased region" description="Polar residues" evidence="6">
    <location>
        <begin position="990"/>
        <end position="999"/>
    </location>
</feature>
<dbReference type="PANTHER" id="PTHR15491">
    <property type="match status" value="1"/>
</dbReference>
<feature type="compositionally biased region" description="Basic and acidic residues" evidence="6">
    <location>
        <begin position="379"/>
        <end position="389"/>
    </location>
</feature>
<keyword evidence="5" id="KW-0539">Nucleus</keyword>
<dbReference type="GO" id="GO:0008270">
    <property type="term" value="F:zinc ion binding"/>
    <property type="evidence" value="ECO:0007669"/>
    <property type="project" value="UniProtKB-KW"/>
</dbReference>
<dbReference type="GO" id="GO:0005634">
    <property type="term" value="C:nucleus"/>
    <property type="evidence" value="ECO:0007669"/>
    <property type="project" value="UniProtKB-SubCell"/>
</dbReference>
<feature type="compositionally biased region" description="Basic and acidic residues" evidence="6">
    <location>
        <begin position="623"/>
        <end position="634"/>
    </location>
</feature>
<keyword evidence="3" id="KW-0863">Zinc-finger</keyword>
<reference evidence="8" key="1">
    <citation type="submission" date="2025-08" db="UniProtKB">
        <authorList>
            <consortium name="Ensembl"/>
        </authorList>
    </citation>
    <scope>IDENTIFICATION</scope>
</reference>
<feature type="compositionally biased region" description="Basic and acidic residues" evidence="6">
    <location>
        <begin position="328"/>
        <end position="349"/>
    </location>
</feature>
<feature type="region of interest" description="Disordered" evidence="6">
    <location>
        <begin position="901"/>
        <end position="963"/>
    </location>
</feature>
<feature type="compositionally biased region" description="Basic and acidic residues" evidence="6">
    <location>
        <begin position="508"/>
        <end position="517"/>
    </location>
</feature>
<dbReference type="Gene3D" id="3.30.70.330">
    <property type="match status" value="2"/>
</dbReference>
<feature type="compositionally biased region" description="Polar residues" evidence="6">
    <location>
        <begin position="933"/>
        <end position="943"/>
    </location>
</feature>
<feature type="compositionally biased region" description="Polar residues" evidence="6">
    <location>
        <begin position="7"/>
        <end position="16"/>
    </location>
</feature>
<feature type="compositionally biased region" description="Polar residues" evidence="6">
    <location>
        <begin position="639"/>
        <end position="649"/>
    </location>
</feature>
<feature type="region of interest" description="Disordered" evidence="6">
    <location>
        <begin position="133"/>
        <end position="183"/>
    </location>
</feature>
<dbReference type="PROSITE" id="PS50171">
    <property type="entry name" value="ZF_MATRIN"/>
    <property type="match status" value="1"/>
</dbReference>
<feature type="compositionally biased region" description="Basic and acidic residues" evidence="6">
    <location>
        <begin position="1059"/>
        <end position="1122"/>
    </location>
</feature>
<organism evidence="8 9">
    <name type="scientific">Hippocampus comes</name>
    <name type="common">Tiger tail seahorse</name>
    <dbReference type="NCBI Taxonomy" id="109280"/>
    <lineage>
        <taxon>Eukaryota</taxon>
        <taxon>Metazoa</taxon>
        <taxon>Chordata</taxon>
        <taxon>Craniata</taxon>
        <taxon>Vertebrata</taxon>
        <taxon>Euteleostomi</taxon>
        <taxon>Actinopterygii</taxon>
        <taxon>Neopterygii</taxon>
        <taxon>Teleostei</taxon>
        <taxon>Neoteleostei</taxon>
        <taxon>Acanthomorphata</taxon>
        <taxon>Syngnathiaria</taxon>
        <taxon>Syngnathiformes</taxon>
        <taxon>Syngnathoidei</taxon>
        <taxon>Syngnathidae</taxon>
        <taxon>Hippocampus</taxon>
    </lineage>
</organism>
<dbReference type="InterPro" id="IPR026811">
    <property type="entry name" value="CIZ1"/>
</dbReference>